<dbReference type="EMBL" id="WMIB01000006">
    <property type="protein sequence ID" value="MTH53518.1"/>
    <property type="molecule type" value="Genomic_DNA"/>
</dbReference>
<dbReference type="OrthoDB" id="9812621at2"/>
<comment type="caution">
    <text evidence="3">The sequence shown here is derived from an EMBL/GenBank/DDBJ whole genome shotgun (WGS) entry which is preliminary data.</text>
</comment>
<dbReference type="Gene3D" id="1.10.101.10">
    <property type="entry name" value="PGBD-like superfamily/PGBD"/>
    <property type="match status" value="1"/>
</dbReference>
<evidence type="ECO:0000259" key="2">
    <source>
        <dbReference type="Pfam" id="PF01471"/>
    </source>
</evidence>
<dbReference type="SUPFAM" id="SSF47090">
    <property type="entry name" value="PGBD-like"/>
    <property type="match status" value="1"/>
</dbReference>
<gene>
    <name evidence="3" type="ORF">GKZ89_08815</name>
</gene>
<dbReference type="InterPro" id="IPR002477">
    <property type="entry name" value="Peptidoglycan-bd-like"/>
</dbReference>
<keyword evidence="4" id="KW-1185">Reference proteome</keyword>
<feature type="domain" description="Peptidoglycan binding-like" evidence="2">
    <location>
        <begin position="62"/>
        <end position="115"/>
    </location>
</feature>
<proteinExistence type="predicted"/>
<feature type="chain" id="PRO_5031206136" description="Peptidoglycan binding-like domain-containing protein" evidence="1">
    <location>
        <begin position="27"/>
        <end position="196"/>
    </location>
</feature>
<evidence type="ECO:0000313" key="3">
    <source>
        <dbReference type="EMBL" id="MTH53518.1"/>
    </source>
</evidence>
<dbReference type="AlphaFoldDB" id="A0A7X2V4Z4"/>
<keyword evidence="1" id="KW-0732">Signal</keyword>
<accession>A0A7X2V4Z4</accession>
<evidence type="ECO:0000256" key="1">
    <source>
        <dbReference type="SAM" id="SignalP"/>
    </source>
</evidence>
<dbReference type="InterPro" id="IPR036365">
    <property type="entry name" value="PGBD-like_sf"/>
</dbReference>
<feature type="signal peptide" evidence="1">
    <location>
        <begin position="1"/>
        <end position="26"/>
    </location>
</feature>
<evidence type="ECO:0000313" key="4">
    <source>
        <dbReference type="Proteomes" id="UP000434639"/>
    </source>
</evidence>
<dbReference type="Pfam" id="PF01471">
    <property type="entry name" value="PG_binding_1"/>
    <property type="match status" value="1"/>
</dbReference>
<dbReference type="Proteomes" id="UP000434639">
    <property type="component" value="Unassembled WGS sequence"/>
</dbReference>
<sequence length="196" mass="21508">MKKKWFALLPAIALVTAPVSFQTAAAYDEQSALTSELPPDLEPVLQIAPEHQPVLRTGEAGLEVAFVQATLTQTGFETVSDGFFGPHTEQKVREFQAENGLAADGVVGIETWTKLFSVHEQNEFTPEQAISFAEKKLNNDDLVFSSNGVEYKDLEGTAYYSLKAQSKKWMEDGGTGTVGFYNVYEDGTVMEAESLK</sequence>
<dbReference type="InterPro" id="IPR036366">
    <property type="entry name" value="PGBDSf"/>
</dbReference>
<reference evidence="3 4" key="1">
    <citation type="journal article" date="2017" name="Int. J. Syst. Evol. Microbiol.">
        <title>Bacillus mangrovi sp. nov., isolated from a sediment sample from a mangrove forest.</title>
        <authorList>
            <person name="Gupta V."/>
            <person name="Singh P.K."/>
            <person name="Korpole S."/>
            <person name="Tanuku N.R.S."/>
            <person name="Pinnaka A.K."/>
        </authorList>
    </citation>
    <scope>NUCLEOTIDE SEQUENCE [LARGE SCALE GENOMIC DNA]</scope>
    <source>
        <strain evidence="3 4">KCTC 33872</strain>
    </source>
</reference>
<organism evidence="3 4">
    <name type="scientific">Metabacillus mangrovi</name>
    <dbReference type="NCBI Taxonomy" id="1491830"/>
    <lineage>
        <taxon>Bacteria</taxon>
        <taxon>Bacillati</taxon>
        <taxon>Bacillota</taxon>
        <taxon>Bacilli</taxon>
        <taxon>Bacillales</taxon>
        <taxon>Bacillaceae</taxon>
        <taxon>Metabacillus</taxon>
    </lineage>
</organism>
<dbReference type="RefSeq" id="WP_155112039.1">
    <property type="nucleotide sequence ID" value="NZ_WMIB01000006.1"/>
</dbReference>
<protein>
    <recommendedName>
        <fullName evidence="2">Peptidoglycan binding-like domain-containing protein</fullName>
    </recommendedName>
</protein>
<name>A0A7X2V4Z4_9BACI</name>